<dbReference type="GO" id="GO:0009927">
    <property type="term" value="F:histidine phosphotransfer kinase activity"/>
    <property type="evidence" value="ECO:0007669"/>
    <property type="project" value="TreeGrafter"/>
</dbReference>
<accession>A0A2N3NBN3</accession>
<organism evidence="6 7">
    <name type="scientific">Lomentospora prolificans</name>
    <dbReference type="NCBI Taxonomy" id="41688"/>
    <lineage>
        <taxon>Eukaryota</taxon>
        <taxon>Fungi</taxon>
        <taxon>Dikarya</taxon>
        <taxon>Ascomycota</taxon>
        <taxon>Pezizomycotina</taxon>
        <taxon>Sordariomycetes</taxon>
        <taxon>Hypocreomycetidae</taxon>
        <taxon>Microascales</taxon>
        <taxon>Microascaceae</taxon>
        <taxon>Lomentospora</taxon>
    </lineage>
</organism>
<dbReference type="InterPro" id="IPR003661">
    <property type="entry name" value="HisK_dim/P_dom"/>
</dbReference>
<dbReference type="AlphaFoldDB" id="A0A2N3NBN3"/>
<evidence type="ECO:0000256" key="3">
    <source>
        <dbReference type="ARBA" id="ARBA00022679"/>
    </source>
</evidence>
<dbReference type="PROSITE" id="PS50109">
    <property type="entry name" value="HIS_KIN"/>
    <property type="match status" value="1"/>
</dbReference>
<evidence type="ECO:0000256" key="2">
    <source>
        <dbReference type="ARBA" id="ARBA00012438"/>
    </source>
</evidence>
<dbReference type="EC" id="2.7.13.3" evidence="2"/>
<dbReference type="InterPro" id="IPR036890">
    <property type="entry name" value="HATPase_C_sf"/>
</dbReference>
<feature type="domain" description="Histidine kinase" evidence="5">
    <location>
        <begin position="1"/>
        <end position="112"/>
    </location>
</feature>
<dbReference type="InterPro" id="IPR005467">
    <property type="entry name" value="His_kinase_dom"/>
</dbReference>
<name>A0A2N3NBN3_9PEZI</name>
<dbReference type="SUPFAM" id="SSF55874">
    <property type="entry name" value="ATPase domain of HSP90 chaperone/DNA topoisomerase II/histidine kinase"/>
    <property type="match status" value="1"/>
</dbReference>
<dbReference type="PANTHER" id="PTHR43047:SF74">
    <property type="entry name" value="HISTIDINE KINASE-RELATED"/>
    <property type="match status" value="1"/>
</dbReference>
<proteinExistence type="predicted"/>
<dbReference type="GO" id="GO:0005886">
    <property type="term" value="C:plasma membrane"/>
    <property type="evidence" value="ECO:0007669"/>
    <property type="project" value="TreeGrafter"/>
</dbReference>
<gene>
    <name evidence="6" type="ORF">jhhlp_004466</name>
</gene>
<evidence type="ECO:0000259" key="5">
    <source>
        <dbReference type="PROSITE" id="PS50109"/>
    </source>
</evidence>
<dbReference type="Gene3D" id="3.30.565.10">
    <property type="entry name" value="Histidine kinase-like ATPase, C-terminal domain"/>
    <property type="match status" value="1"/>
</dbReference>
<dbReference type="GO" id="GO:0000155">
    <property type="term" value="F:phosphorelay sensor kinase activity"/>
    <property type="evidence" value="ECO:0007669"/>
    <property type="project" value="InterPro"/>
</dbReference>
<evidence type="ECO:0000313" key="7">
    <source>
        <dbReference type="Proteomes" id="UP000233524"/>
    </source>
</evidence>
<evidence type="ECO:0000256" key="1">
    <source>
        <dbReference type="ARBA" id="ARBA00000085"/>
    </source>
</evidence>
<dbReference type="InParanoid" id="A0A2N3NBN3"/>
<evidence type="ECO:0000256" key="4">
    <source>
        <dbReference type="ARBA" id="ARBA00022777"/>
    </source>
</evidence>
<comment type="catalytic activity">
    <reaction evidence="1">
        <text>ATP + protein L-histidine = ADP + protein N-phospho-L-histidine.</text>
        <dbReference type="EC" id="2.7.13.3"/>
    </reaction>
</comment>
<dbReference type="OrthoDB" id="60033at2759"/>
<keyword evidence="3" id="KW-0808">Transferase</keyword>
<comment type="caution">
    <text evidence="6">The sequence shown here is derived from an EMBL/GenBank/DDBJ whole genome shotgun (WGS) entry which is preliminary data.</text>
</comment>
<dbReference type="VEuPathDB" id="FungiDB:jhhlp_004466"/>
<dbReference type="Pfam" id="PF00512">
    <property type="entry name" value="HisKA"/>
    <property type="match status" value="1"/>
</dbReference>
<keyword evidence="4" id="KW-0418">Kinase</keyword>
<protein>
    <recommendedName>
        <fullName evidence="2">histidine kinase</fullName>
        <ecNumber evidence="2">2.7.13.3</ecNumber>
    </recommendedName>
</protein>
<dbReference type="Proteomes" id="UP000233524">
    <property type="component" value="Unassembled WGS sequence"/>
</dbReference>
<dbReference type="InterPro" id="IPR036097">
    <property type="entry name" value="HisK_dim/P_sf"/>
</dbReference>
<dbReference type="STRING" id="41688.A0A2N3NBN3"/>
<evidence type="ECO:0000313" key="6">
    <source>
        <dbReference type="EMBL" id="PKS09843.1"/>
    </source>
</evidence>
<dbReference type="SUPFAM" id="SSF47384">
    <property type="entry name" value="Homodimeric domain of signal transducing histidine kinase"/>
    <property type="match status" value="1"/>
</dbReference>
<sequence>MSHEIRTPIAGVLGMAEVLTTTIVDEEKLDVILDFSEVESGRLDIEEVQSSLSGMVEDVYCMLKLGASRKNLCFQYDAPQGLERDFVIGDPGQARQVIMNLLMNSVKFTSEG</sequence>
<reference evidence="6 7" key="1">
    <citation type="journal article" date="2017" name="G3 (Bethesda)">
        <title>First Draft Genome Sequence of the Pathogenic Fungus Lomentospora prolificans (Formerly Scedosporium prolificans).</title>
        <authorList>
            <person name="Luo R."/>
            <person name="Zimin A."/>
            <person name="Workman R."/>
            <person name="Fan Y."/>
            <person name="Pertea G."/>
            <person name="Grossman N."/>
            <person name="Wear M.P."/>
            <person name="Jia B."/>
            <person name="Miller H."/>
            <person name="Casadevall A."/>
            <person name="Timp W."/>
            <person name="Zhang S.X."/>
            <person name="Salzberg S.L."/>
        </authorList>
    </citation>
    <scope>NUCLEOTIDE SEQUENCE [LARGE SCALE GENOMIC DNA]</scope>
    <source>
        <strain evidence="6 7">JHH-5317</strain>
    </source>
</reference>
<keyword evidence="7" id="KW-1185">Reference proteome</keyword>
<dbReference type="EMBL" id="NLAX01000010">
    <property type="protein sequence ID" value="PKS09843.1"/>
    <property type="molecule type" value="Genomic_DNA"/>
</dbReference>
<dbReference type="PANTHER" id="PTHR43047">
    <property type="entry name" value="TWO-COMPONENT HISTIDINE PROTEIN KINASE"/>
    <property type="match status" value="1"/>
</dbReference>
<dbReference type="CDD" id="cd00082">
    <property type="entry name" value="HisKA"/>
    <property type="match status" value="1"/>
</dbReference>